<feature type="compositionally biased region" description="Basic and acidic residues" evidence="1">
    <location>
        <begin position="116"/>
        <end position="133"/>
    </location>
</feature>
<feature type="region of interest" description="Disordered" evidence="1">
    <location>
        <begin position="1"/>
        <end position="133"/>
    </location>
</feature>
<proteinExistence type="predicted"/>
<keyword evidence="3" id="KW-1185">Reference proteome</keyword>
<organism evidence="2 3">
    <name type="scientific">Pseudocercospora eumusae</name>
    <dbReference type="NCBI Taxonomy" id="321146"/>
    <lineage>
        <taxon>Eukaryota</taxon>
        <taxon>Fungi</taxon>
        <taxon>Dikarya</taxon>
        <taxon>Ascomycota</taxon>
        <taxon>Pezizomycotina</taxon>
        <taxon>Dothideomycetes</taxon>
        <taxon>Dothideomycetidae</taxon>
        <taxon>Mycosphaerellales</taxon>
        <taxon>Mycosphaerellaceae</taxon>
        <taxon>Pseudocercospora</taxon>
    </lineage>
</organism>
<reference evidence="2 3" key="1">
    <citation type="submission" date="2015-07" db="EMBL/GenBank/DDBJ databases">
        <title>Comparative genomics of the Sigatoka disease complex on banana suggests a link between parallel evolutionary changes in Pseudocercospora fijiensis and Pseudocercospora eumusae and increased virulence on the banana host.</title>
        <authorList>
            <person name="Chang T.-C."/>
            <person name="Salvucci A."/>
            <person name="Crous P.W."/>
            <person name="Stergiopoulos I."/>
        </authorList>
    </citation>
    <scope>NUCLEOTIDE SEQUENCE [LARGE SCALE GENOMIC DNA]</scope>
    <source>
        <strain evidence="2 3">CBS 114824</strain>
    </source>
</reference>
<dbReference type="EMBL" id="LFZN01000010">
    <property type="protein sequence ID" value="KXT05763.1"/>
    <property type="molecule type" value="Genomic_DNA"/>
</dbReference>
<protein>
    <submittedName>
        <fullName evidence="2">Uncharacterized protein</fullName>
    </submittedName>
</protein>
<evidence type="ECO:0000256" key="1">
    <source>
        <dbReference type="SAM" id="MobiDB-lite"/>
    </source>
</evidence>
<accession>A0A139HTQ1</accession>
<dbReference type="Proteomes" id="UP000070133">
    <property type="component" value="Unassembled WGS sequence"/>
</dbReference>
<evidence type="ECO:0000313" key="3">
    <source>
        <dbReference type="Proteomes" id="UP000070133"/>
    </source>
</evidence>
<name>A0A139HTQ1_9PEZI</name>
<sequence length="336" mass="36852">MAPKRSAKAISTNGGFLPPATISRKRAALHDADGNASDKENAKSPALVQEPRAIRAVRAARKQPVAKTQSSQEDSGSSEPDGGDEDDAPPKKKAKSAPKSTAAKGKTIRKPASTKSKPEAKAADDQGSAKKMFEKAVQETEKKVSALDKRVKAMGGNSTSITIEHYADNAAQQLKVVTALAKVDQNLAFNLTVFLGDAAATDLDATIKMCGYGDHEAYFERLDDALLPLIANRKVPKEKLGELPEVPHRWTRDDAQVGIFKTGWPNKAQRKEMVNQKHGWEGDRREQRLKRRLECDDWVSVALSDLVENRDYLDQYGVKGFFKDSIARLQEMDAAR</sequence>
<feature type="compositionally biased region" description="Basic and acidic residues" evidence="1">
    <location>
        <begin position="28"/>
        <end position="42"/>
    </location>
</feature>
<dbReference type="OrthoDB" id="5296889at2759"/>
<evidence type="ECO:0000313" key="2">
    <source>
        <dbReference type="EMBL" id="KXT05763.1"/>
    </source>
</evidence>
<feature type="compositionally biased region" description="Low complexity" evidence="1">
    <location>
        <begin position="67"/>
        <end position="80"/>
    </location>
</feature>
<dbReference type="AlphaFoldDB" id="A0A139HTQ1"/>
<gene>
    <name evidence="2" type="ORF">AC578_1068</name>
</gene>
<comment type="caution">
    <text evidence="2">The sequence shown here is derived from an EMBL/GenBank/DDBJ whole genome shotgun (WGS) entry which is preliminary data.</text>
</comment>